<dbReference type="InterPro" id="IPR004547">
    <property type="entry name" value="Glucosamine6P_isomerase"/>
</dbReference>
<name>F0RYM4_SPHGB</name>
<keyword evidence="3" id="KW-1185">Reference proteome</keyword>
<dbReference type="eggNOG" id="COG0363">
    <property type="taxonomic scope" value="Bacteria"/>
</dbReference>
<dbReference type="GO" id="GO:0005737">
    <property type="term" value="C:cytoplasm"/>
    <property type="evidence" value="ECO:0007669"/>
    <property type="project" value="TreeGrafter"/>
</dbReference>
<protein>
    <submittedName>
        <fullName evidence="2">Glucosamine/galactosamine-6-phosphate isomerase</fullName>
    </submittedName>
</protein>
<dbReference type="Proteomes" id="UP000008466">
    <property type="component" value="Chromosome"/>
</dbReference>
<reference evidence="3" key="1">
    <citation type="submission" date="2011-02" db="EMBL/GenBank/DDBJ databases">
        <title>Complete sequence of Spirochaeta sp. Buddy.</title>
        <authorList>
            <person name="Lucas S."/>
            <person name="Copeland A."/>
            <person name="Lapidus A."/>
            <person name="Cheng J.-F."/>
            <person name="Goodwin L."/>
            <person name="Pitluck S."/>
            <person name="Zeytun A."/>
            <person name="Detter J.C."/>
            <person name="Han C."/>
            <person name="Tapia R."/>
            <person name="Land M."/>
            <person name="Hauser L."/>
            <person name="Kyrpides N."/>
            <person name="Ivanova N."/>
            <person name="Mikhailova N."/>
            <person name="Pagani I."/>
            <person name="Ritalahti K.M."/>
            <person name="Loeffler F.E."/>
            <person name="Woyke T."/>
        </authorList>
    </citation>
    <scope>NUCLEOTIDE SEQUENCE [LARGE SCALE GENOMIC DNA]</scope>
    <source>
        <strain evidence="3">ATCC BAA-1886 / DSM 22777 / Buddy</strain>
    </source>
</reference>
<evidence type="ECO:0000259" key="1">
    <source>
        <dbReference type="Pfam" id="PF01182"/>
    </source>
</evidence>
<dbReference type="SUPFAM" id="SSF100950">
    <property type="entry name" value="NagB/RpiA/CoA transferase-like"/>
    <property type="match status" value="1"/>
</dbReference>
<dbReference type="GO" id="GO:0005975">
    <property type="term" value="P:carbohydrate metabolic process"/>
    <property type="evidence" value="ECO:0007669"/>
    <property type="project" value="InterPro"/>
</dbReference>
<dbReference type="InterPro" id="IPR037171">
    <property type="entry name" value="NagB/RpiA_transferase-like"/>
</dbReference>
<dbReference type="GO" id="GO:0016853">
    <property type="term" value="F:isomerase activity"/>
    <property type="evidence" value="ECO:0007669"/>
    <property type="project" value="UniProtKB-KW"/>
</dbReference>
<evidence type="ECO:0000313" key="2">
    <source>
        <dbReference type="EMBL" id="ADY12867.1"/>
    </source>
</evidence>
<keyword evidence="2" id="KW-0413">Isomerase</keyword>
<dbReference type="EMBL" id="CP002541">
    <property type="protein sequence ID" value="ADY12867.1"/>
    <property type="molecule type" value="Genomic_DNA"/>
</dbReference>
<dbReference type="InterPro" id="IPR006148">
    <property type="entry name" value="Glc/Gal-6P_isomerase"/>
</dbReference>
<dbReference type="RefSeq" id="WP_013606718.1">
    <property type="nucleotide sequence ID" value="NC_015152.1"/>
</dbReference>
<dbReference type="PANTHER" id="PTHR11280">
    <property type="entry name" value="GLUCOSAMINE-6-PHOSPHATE ISOMERASE"/>
    <property type="match status" value="1"/>
</dbReference>
<dbReference type="CDD" id="cd01399">
    <property type="entry name" value="GlcN6P_deaminase"/>
    <property type="match status" value="1"/>
</dbReference>
<accession>F0RYM4</accession>
<dbReference type="GO" id="GO:0019262">
    <property type="term" value="P:N-acetylneuraminate catabolic process"/>
    <property type="evidence" value="ECO:0007669"/>
    <property type="project" value="TreeGrafter"/>
</dbReference>
<dbReference type="PANTHER" id="PTHR11280:SF6">
    <property type="entry name" value="GLUCOSAMINE-6-PHOSPHATE ISOMERASE NAGB"/>
    <property type="match status" value="1"/>
</dbReference>
<dbReference type="GO" id="GO:0006046">
    <property type="term" value="P:N-acetylglucosamine catabolic process"/>
    <property type="evidence" value="ECO:0007669"/>
    <property type="project" value="TreeGrafter"/>
</dbReference>
<dbReference type="STRING" id="158189.SpiBuddy_1042"/>
<organism evidence="2 3">
    <name type="scientific">Sphaerochaeta globosa (strain ATCC BAA-1886 / DSM 22777 / Buddy)</name>
    <name type="common">Spirochaeta sp. (strain Buddy)</name>
    <dbReference type="NCBI Taxonomy" id="158189"/>
    <lineage>
        <taxon>Bacteria</taxon>
        <taxon>Pseudomonadati</taxon>
        <taxon>Spirochaetota</taxon>
        <taxon>Spirochaetia</taxon>
        <taxon>Spirochaetales</taxon>
        <taxon>Sphaerochaetaceae</taxon>
        <taxon>Sphaerochaeta</taxon>
    </lineage>
</organism>
<evidence type="ECO:0000313" key="3">
    <source>
        <dbReference type="Proteomes" id="UP000008466"/>
    </source>
</evidence>
<gene>
    <name evidence="2" type="ordered locus">SpiBuddy_1042</name>
</gene>
<dbReference type="OrthoDB" id="9791139at2"/>
<feature type="domain" description="Glucosamine/galactosamine-6-phosphate isomerase" evidence="1">
    <location>
        <begin position="10"/>
        <end position="227"/>
    </location>
</feature>
<dbReference type="AlphaFoldDB" id="F0RYM4"/>
<dbReference type="GO" id="GO:0006043">
    <property type="term" value="P:glucosamine catabolic process"/>
    <property type="evidence" value="ECO:0007669"/>
    <property type="project" value="TreeGrafter"/>
</dbReference>
<dbReference type="Gene3D" id="3.40.50.1360">
    <property type="match status" value="1"/>
</dbReference>
<dbReference type="GO" id="GO:0004342">
    <property type="term" value="F:glucosamine-6-phosphate deaminase activity"/>
    <property type="evidence" value="ECO:0007669"/>
    <property type="project" value="InterPro"/>
</dbReference>
<dbReference type="HOGENOM" id="CLU_049611_1_0_12"/>
<proteinExistence type="predicted"/>
<dbReference type="Pfam" id="PF01182">
    <property type="entry name" value="Glucosamine_iso"/>
    <property type="match status" value="1"/>
</dbReference>
<dbReference type="KEGG" id="sbu:SpiBuddy_1042"/>
<sequence length="247" mass="27240">MSITITIAQNPQELGKRAAKKIAELLCEAIAQRGEARIILSTGASQFETMEALTAEDVDWAKVEMFHLDEYVALSESHIASFRRYLKERFVSKVGLKAAHFVNGEGDVQKNIAALSAELRSKTVDVGVIGIGENGHIAFNDPPADFETEQAYKVVELDGRCKQQQVGEGWFRSIQDVPVQAITMCPRQILSARHIVSSVPHAVKAEAVYNTLTKAVDPMVPATLLKTHADWNLFIDYYSASKLVPLT</sequence>
<dbReference type="GO" id="GO:0042802">
    <property type="term" value="F:identical protein binding"/>
    <property type="evidence" value="ECO:0007669"/>
    <property type="project" value="TreeGrafter"/>
</dbReference>